<comment type="caution">
    <text evidence="1">The sequence shown here is derived from an EMBL/GenBank/DDBJ whole genome shotgun (WGS) entry which is preliminary data.</text>
</comment>
<reference evidence="1 2" key="1">
    <citation type="submission" date="2024-01" db="EMBL/GenBank/DDBJ databases">
        <title>Description of Olsenella sp. nov., isolated from pig feces.</title>
        <authorList>
            <person name="Chang Y.-H."/>
        </authorList>
    </citation>
    <scope>NUCLEOTIDE SEQUENCE [LARGE SCALE GENOMIC DNA]</scope>
    <source>
        <strain evidence="1 2">YH-ols2223</strain>
    </source>
</reference>
<dbReference type="EMBL" id="JAZGJQ010000003">
    <property type="protein sequence ID" value="MEE6147327.1"/>
    <property type="molecule type" value="Genomic_DNA"/>
</dbReference>
<protein>
    <submittedName>
        <fullName evidence="1">Uncharacterized protein</fullName>
    </submittedName>
</protein>
<dbReference type="Proteomes" id="UP001332931">
    <property type="component" value="Unassembled WGS sequence"/>
</dbReference>
<sequence>MARTSRSWGLSRNAFTLEGLGYERRAGVVTGVSHFQTSAEAAGLRAMFEGV</sequence>
<accession>A0ABU7R9Q2</accession>
<gene>
    <name evidence="1" type="ORF">VXJ25_04895</name>
</gene>
<organism evidence="1 2">
    <name type="scientific">Olsenella absiana</name>
    <dbReference type="NCBI Taxonomy" id="3115222"/>
    <lineage>
        <taxon>Bacteria</taxon>
        <taxon>Bacillati</taxon>
        <taxon>Actinomycetota</taxon>
        <taxon>Coriobacteriia</taxon>
        <taxon>Coriobacteriales</taxon>
        <taxon>Atopobiaceae</taxon>
        <taxon>Olsenella</taxon>
    </lineage>
</organism>
<evidence type="ECO:0000313" key="2">
    <source>
        <dbReference type="Proteomes" id="UP001332931"/>
    </source>
</evidence>
<proteinExistence type="predicted"/>
<name>A0ABU7R9Q2_9ACTN</name>
<keyword evidence="2" id="KW-1185">Reference proteome</keyword>
<evidence type="ECO:0000313" key="1">
    <source>
        <dbReference type="EMBL" id="MEE6147327.1"/>
    </source>
</evidence>